<dbReference type="Gene3D" id="3.40.50.720">
    <property type="entry name" value="NAD(P)-binding Rossmann-like Domain"/>
    <property type="match status" value="1"/>
</dbReference>
<evidence type="ECO:0000313" key="7">
    <source>
        <dbReference type="Proteomes" id="UP001365128"/>
    </source>
</evidence>
<dbReference type="Pfam" id="PF00106">
    <property type="entry name" value="adh_short"/>
    <property type="match status" value="1"/>
</dbReference>
<accession>A0ABR1MD26</accession>
<evidence type="ECO:0000313" key="6">
    <source>
        <dbReference type="EMBL" id="KAK7545238.1"/>
    </source>
</evidence>
<dbReference type="Proteomes" id="UP001365128">
    <property type="component" value="Unassembled WGS sequence"/>
</dbReference>
<sequence>MADTQPPVPARSPPPPPLPPPESNSSKPSLATTLRTRLLSILSASANTPLNILRLVQLLLTALLRSPSLTGILLLLLTRGPERVREKLRGGIGAVVLLKAQEKSVRGVVRALSVLFGLGVLRRANEAANAGGAGKEKLVDGEGQPVPVSRGEIVVVTGGCSGIGKEIVSSLLEGAGRGKVTVVVVDVQVLPEEFEEHDEIIFYFCDLASSASIHEACSAIRNEVGDPSVLINNAGIARSCDLLDDDDAYNDRLFRVNVLALFTLVREFVPAMLAAKKGHVVTIASTASFVTPPGLVDYCASKAAALSLHEGLSTELRTRYAAIGGRHILTSVVHPDWVGTTLVNGWKASLASTGQTLIAPRAVANKVVANVLEARPGQIFLPEVGWVLSALRATPHWLQDAYRDGIGKQTVVVTPTTKGKEKERQRERERDREREKEYEVLEG</sequence>
<reference evidence="6 7" key="1">
    <citation type="submission" date="2024-04" db="EMBL/GenBank/DDBJ databases">
        <title>Phyllosticta paracitricarpa is synonymous to the EU quarantine fungus P. citricarpa based on phylogenomic analyses.</title>
        <authorList>
            <consortium name="Lawrence Berkeley National Laboratory"/>
            <person name="Van Ingen-Buijs V.A."/>
            <person name="Van Westerhoven A.C."/>
            <person name="Haridas S."/>
            <person name="Skiadas P."/>
            <person name="Martin F."/>
            <person name="Groenewald J.Z."/>
            <person name="Crous P.W."/>
            <person name="Seidl M.F."/>
        </authorList>
    </citation>
    <scope>NUCLEOTIDE SEQUENCE [LARGE SCALE GENOMIC DNA]</scope>
    <source>
        <strain evidence="6 7">CBS 122670</strain>
    </source>
</reference>
<feature type="compositionally biased region" description="Pro residues" evidence="5">
    <location>
        <begin position="1"/>
        <end position="22"/>
    </location>
</feature>
<organism evidence="6 7">
    <name type="scientific">Phyllosticta citricarpa</name>
    <dbReference type="NCBI Taxonomy" id="55181"/>
    <lineage>
        <taxon>Eukaryota</taxon>
        <taxon>Fungi</taxon>
        <taxon>Dikarya</taxon>
        <taxon>Ascomycota</taxon>
        <taxon>Pezizomycotina</taxon>
        <taxon>Dothideomycetes</taxon>
        <taxon>Dothideomycetes incertae sedis</taxon>
        <taxon>Botryosphaeriales</taxon>
        <taxon>Phyllostictaceae</taxon>
        <taxon>Phyllosticta</taxon>
    </lineage>
</organism>
<evidence type="ECO:0000256" key="2">
    <source>
        <dbReference type="ARBA" id="ARBA00022857"/>
    </source>
</evidence>
<dbReference type="InterPro" id="IPR036291">
    <property type="entry name" value="NAD(P)-bd_dom_sf"/>
</dbReference>
<keyword evidence="2" id="KW-0521">NADP</keyword>
<dbReference type="PANTHER" id="PTHR24322:SF736">
    <property type="entry name" value="RETINOL DEHYDROGENASE 10"/>
    <property type="match status" value="1"/>
</dbReference>
<dbReference type="InterPro" id="IPR020904">
    <property type="entry name" value="Sc_DH/Rdtase_CS"/>
</dbReference>
<evidence type="ECO:0000256" key="5">
    <source>
        <dbReference type="SAM" id="MobiDB-lite"/>
    </source>
</evidence>
<name>A0ABR1MD26_9PEZI</name>
<dbReference type="InterPro" id="IPR002347">
    <property type="entry name" value="SDR_fam"/>
</dbReference>
<dbReference type="PRINTS" id="PR00081">
    <property type="entry name" value="GDHRDH"/>
</dbReference>
<evidence type="ECO:0000256" key="4">
    <source>
        <dbReference type="RuleBase" id="RU000363"/>
    </source>
</evidence>
<dbReference type="PROSITE" id="PS00061">
    <property type="entry name" value="ADH_SHORT"/>
    <property type="match status" value="1"/>
</dbReference>
<comment type="caution">
    <text evidence="6">The sequence shown here is derived from an EMBL/GenBank/DDBJ whole genome shotgun (WGS) entry which is preliminary data.</text>
</comment>
<feature type="region of interest" description="Disordered" evidence="5">
    <location>
        <begin position="413"/>
        <end position="443"/>
    </location>
</feature>
<feature type="compositionally biased region" description="Basic and acidic residues" evidence="5">
    <location>
        <begin position="418"/>
        <end position="443"/>
    </location>
</feature>
<proteinExistence type="inferred from homology"/>
<evidence type="ECO:0000256" key="1">
    <source>
        <dbReference type="ARBA" id="ARBA00006484"/>
    </source>
</evidence>
<dbReference type="PRINTS" id="PR00080">
    <property type="entry name" value="SDRFAMILY"/>
</dbReference>
<dbReference type="EMBL" id="JBBPDW010000018">
    <property type="protein sequence ID" value="KAK7545238.1"/>
    <property type="molecule type" value="Genomic_DNA"/>
</dbReference>
<comment type="similarity">
    <text evidence="1 4">Belongs to the short-chain dehydrogenases/reductases (SDR) family.</text>
</comment>
<gene>
    <name evidence="6" type="ORF">IWX46DRAFT_526470</name>
</gene>
<evidence type="ECO:0000256" key="3">
    <source>
        <dbReference type="ARBA" id="ARBA00023002"/>
    </source>
</evidence>
<keyword evidence="3" id="KW-0560">Oxidoreductase</keyword>
<keyword evidence="7" id="KW-1185">Reference proteome</keyword>
<dbReference type="PANTHER" id="PTHR24322">
    <property type="entry name" value="PKSB"/>
    <property type="match status" value="1"/>
</dbReference>
<dbReference type="SUPFAM" id="SSF51735">
    <property type="entry name" value="NAD(P)-binding Rossmann-fold domains"/>
    <property type="match status" value="1"/>
</dbReference>
<protein>
    <submittedName>
        <fullName evidence="6">Uncharacterized protein</fullName>
    </submittedName>
</protein>
<feature type="region of interest" description="Disordered" evidence="5">
    <location>
        <begin position="1"/>
        <end position="29"/>
    </location>
</feature>